<protein>
    <submittedName>
        <fullName evidence="2">Uncharacterized protein</fullName>
    </submittedName>
</protein>
<comment type="caution">
    <text evidence="2">The sequence shown here is derived from an EMBL/GenBank/DDBJ whole genome shotgun (WGS) entry which is preliminary data.</text>
</comment>
<dbReference type="AlphaFoldDB" id="A0A8K0CTW2"/>
<evidence type="ECO:0000313" key="3">
    <source>
        <dbReference type="Proteomes" id="UP000801492"/>
    </source>
</evidence>
<dbReference type="PANTHER" id="PTHR47412:SF1">
    <property type="entry name" value="FI01434P-RELATED"/>
    <property type="match status" value="1"/>
</dbReference>
<keyword evidence="1" id="KW-0472">Membrane</keyword>
<proteinExistence type="predicted"/>
<dbReference type="Pfam" id="PF13896">
    <property type="entry name" value="Glyco_transf_49"/>
    <property type="match status" value="1"/>
</dbReference>
<dbReference type="Proteomes" id="UP000801492">
    <property type="component" value="Unassembled WGS sequence"/>
</dbReference>
<evidence type="ECO:0000313" key="2">
    <source>
        <dbReference type="EMBL" id="KAF2893529.1"/>
    </source>
</evidence>
<sequence length="146" mass="17150">MSIPDVFKYVMCTASMFYFIFFILFKWNFIRLDMNSQANNDTKVILQKIKSITNCANNTVRYELSKRGAYWVLYKAYIMCILDYSYQSYLILDNAFLVHQPGIQKSKKQTRRFKYSSQTNETIKDTILSEIAQPCGNKSECQCCKS</sequence>
<dbReference type="EMBL" id="VTPC01007910">
    <property type="protein sequence ID" value="KAF2893529.1"/>
    <property type="molecule type" value="Genomic_DNA"/>
</dbReference>
<evidence type="ECO:0000256" key="1">
    <source>
        <dbReference type="SAM" id="Phobius"/>
    </source>
</evidence>
<name>A0A8K0CTW2_IGNLU</name>
<feature type="transmembrane region" description="Helical" evidence="1">
    <location>
        <begin position="6"/>
        <end position="25"/>
    </location>
</feature>
<keyword evidence="1" id="KW-0812">Transmembrane</keyword>
<dbReference type="PANTHER" id="PTHR47412">
    <property type="entry name" value="FI01434P-RELATED"/>
    <property type="match status" value="1"/>
</dbReference>
<accession>A0A8K0CTW2</accession>
<keyword evidence="1" id="KW-1133">Transmembrane helix</keyword>
<reference evidence="2" key="1">
    <citation type="submission" date="2019-08" db="EMBL/GenBank/DDBJ databases">
        <title>The genome of the North American firefly Photinus pyralis.</title>
        <authorList>
            <consortium name="Photinus pyralis genome working group"/>
            <person name="Fallon T.R."/>
            <person name="Sander Lower S.E."/>
            <person name="Weng J.-K."/>
        </authorList>
    </citation>
    <scope>NUCLEOTIDE SEQUENCE</scope>
    <source>
        <strain evidence="2">TRF0915ILg1</strain>
        <tissue evidence="2">Whole body</tissue>
    </source>
</reference>
<organism evidence="2 3">
    <name type="scientific">Ignelater luminosus</name>
    <name type="common">Cucubano</name>
    <name type="synonym">Pyrophorus luminosus</name>
    <dbReference type="NCBI Taxonomy" id="2038154"/>
    <lineage>
        <taxon>Eukaryota</taxon>
        <taxon>Metazoa</taxon>
        <taxon>Ecdysozoa</taxon>
        <taxon>Arthropoda</taxon>
        <taxon>Hexapoda</taxon>
        <taxon>Insecta</taxon>
        <taxon>Pterygota</taxon>
        <taxon>Neoptera</taxon>
        <taxon>Endopterygota</taxon>
        <taxon>Coleoptera</taxon>
        <taxon>Polyphaga</taxon>
        <taxon>Elateriformia</taxon>
        <taxon>Elateroidea</taxon>
        <taxon>Elateridae</taxon>
        <taxon>Agrypninae</taxon>
        <taxon>Pyrophorini</taxon>
        <taxon>Ignelater</taxon>
    </lineage>
</organism>
<gene>
    <name evidence="2" type="ORF">ILUMI_12640</name>
</gene>
<dbReference type="OrthoDB" id="9974378at2759"/>
<keyword evidence="3" id="KW-1185">Reference proteome</keyword>